<dbReference type="CDD" id="cd00609">
    <property type="entry name" value="AAT_like"/>
    <property type="match status" value="1"/>
</dbReference>
<dbReference type="Pfam" id="PF00392">
    <property type="entry name" value="GntR"/>
    <property type="match status" value="1"/>
</dbReference>
<dbReference type="InterPro" id="IPR036390">
    <property type="entry name" value="WH_DNA-bd_sf"/>
</dbReference>
<evidence type="ECO:0000313" key="9">
    <source>
        <dbReference type="EMBL" id="MCY9595147.1"/>
    </source>
</evidence>
<dbReference type="GO" id="GO:0030170">
    <property type="term" value="F:pyridoxal phosphate binding"/>
    <property type="evidence" value="ECO:0007669"/>
    <property type="project" value="InterPro"/>
</dbReference>
<dbReference type="GO" id="GO:0003700">
    <property type="term" value="F:DNA-binding transcription factor activity"/>
    <property type="evidence" value="ECO:0007669"/>
    <property type="project" value="InterPro"/>
</dbReference>
<dbReference type="PRINTS" id="PR00035">
    <property type="entry name" value="HTHGNTR"/>
</dbReference>
<dbReference type="Gene3D" id="3.40.640.10">
    <property type="entry name" value="Type I PLP-dependent aspartate aminotransferase-like (Major domain)"/>
    <property type="match status" value="1"/>
</dbReference>
<dbReference type="SMART" id="SM00345">
    <property type="entry name" value="HTH_GNTR"/>
    <property type="match status" value="1"/>
</dbReference>
<evidence type="ECO:0000313" key="11">
    <source>
        <dbReference type="Proteomes" id="UP000288943"/>
    </source>
</evidence>
<keyword evidence="3 10" id="KW-0032">Aminotransferase</keyword>
<dbReference type="InterPro" id="IPR000524">
    <property type="entry name" value="Tscrpt_reg_HTH_GntR"/>
</dbReference>
<evidence type="ECO:0000259" key="8">
    <source>
        <dbReference type="PROSITE" id="PS50949"/>
    </source>
</evidence>
<proteinExistence type="inferred from homology"/>
<dbReference type="RefSeq" id="WP_042230842.1">
    <property type="nucleotide sequence ID" value="NZ_CP026520.1"/>
</dbReference>
<evidence type="ECO:0000313" key="10">
    <source>
        <dbReference type="EMBL" id="QAV18009.1"/>
    </source>
</evidence>
<reference evidence="10 11" key="1">
    <citation type="submission" date="2018-01" db="EMBL/GenBank/DDBJ databases">
        <title>The whole genome sequencing and assembly of Paenibacillus chitinolyticus KCCM 41400 strain.</title>
        <authorList>
            <person name="Kim J.-Y."/>
            <person name="Park M.-K."/>
            <person name="Lee Y.-J."/>
            <person name="Yi H."/>
            <person name="Bahn Y.-S."/>
            <person name="Kim J.F."/>
            <person name="Lee D.-W."/>
        </authorList>
    </citation>
    <scope>NUCLEOTIDE SEQUENCE [LARGE SCALE GENOMIC DNA]</scope>
    <source>
        <strain evidence="10 11">KCCM 41400</strain>
    </source>
</reference>
<feature type="domain" description="HTH gntR-type" evidence="8">
    <location>
        <begin position="1"/>
        <end position="69"/>
    </location>
</feature>
<evidence type="ECO:0000256" key="3">
    <source>
        <dbReference type="ARBA" id="ARBA00022576"/>
    </source>
</evidence>
<evidence type="ECO:0000256" key="5">
    <source>
        <dbReference type="ARBA" id="ARBA00023015"/>
    </source>
</evidence>
<dbReference type="EMBL" id="CP026520">
    <property type="protein sequence ID" value="QAV18009.1"/>
    <property type="molecule type" value="Genomic_DNA"/>
</dbReference>
<dbReference type="PANTHER" id="PTHR46577:SF1">
    <property type="entry name" value="HTH-TYPE TRANSCRIPTIONAL REGULATORY PROTEIN GABR"/>
    <property type="match status" value="1"/>
</dbReference>
<dbReference type="PANTHER" id="PTHR46577">
    <property type="entry name" value="HTH-TYPE TRANSCRIPTIONAL REGULATORY PROTEIN GABR"/>
    <property type="match status" value="1"/>
</dbReference>
<dbReference type="InterPro" id="IPR015424">
    <property type="entry name" value="PyrdxlP-dep_Trfase"/>
</dbReference>
<dbReference type="Pfam" id="PF00155">
    <property type="entry name" value="Aminotran_1_2"/>
    <property type="match status" value="1"/>
</dbReference>
<dbReference type="Proteomes" id="UP000288943">
    <property type="component" value="Chromosome"/>
</dbReference>
<organism evidence="10 11">
    <name type="scientific">Paenibacillus chitinolyticus</name>
    <dbReference type="NCBI Taxonomy" id="79263"/>
    <lineage>
        <taxon>Bacteria</taxon>
        <taxon>Bacillati</taxon>
        <taxon>Bacillota</taxon>
        <taxon>Bacilli</taxon>
        <taxon>Bacillales</taxon>
        <taxon>Paenibacillaceae</taxon>
        <taxon>Paenibacillus</taxon>
    </lineage>
</organism>
<evidence type="ECO:0000256" key="7">
    <source>
        <dbReference type="ARBA" id="ARBA00023163"/>
    </source>
</evidence>
<protein>
    <submittedName>
        <fullName evidence="10">PLP-dependent aminotransferase family protein</fullName>
    </submittedName>
</protein>
<dbReference type="PROSITE" id="PS50949">
    <property type="entry name" value="HTH_GNTR"/>
    <property type="match status" value="1"/>
</dbReference>
<dbReference type="GO" id="GO:0008483">
    <property type="term" value="F:transaminase activity"/>
    <property type="evidence" value="ECO:0007669"/>
    <property type="project" value="UniProtKB-KW"/>
</dbReference>
<gene>
    <name evidence="9" type="ORF">M5X16_05065</name>
    <name evidence="10" type="ORF">PC41400_10150</name>
</gene>
<dbReference type="InterPro" id="IPR036388">
    <property type="entry name" value="WH-like_DNA-bd_sf"/>
</dbReference>
<reference evidence="9 12" key="2">
    <citation type="submission" date="2022-05" db="EMBL/GenBank/DDBJ databases">
        <title>Genome Sequencing of Bee-Associated Microbes.</title>
        <authorList>
            <person name="Dunlap C."/>
        </authorList>
    </citation>
    <scope>NUCLEOTIDE SEQUENCE [LARGE SCALE GENOMIC DNA]</scope>
    <source>
        <strain evidence="9 12">NRRL B-23120</strain>
    </source>
</reference>
<evidence type="ECO:0000256" key="6">
    <source>
        <dbReference type="ARBA" id="ARBA00023125"/>
    </source>
</evidence>
<dbReference type="EMBL" id="JAMDMJ010000004">
    <property type="protein sequence ID" value="MCY9595147.1"/>
    <property type="molecule type" value="Genomic_DNA"/>
</dbReference>
<keyword evidence="6" id="KW-0238">DNA-binding</keyword>
<evidence type="ECO:0000256" key="1">
    <source>
        <dbReference type="ARBA" id="ARBA00001933"/>
    </source>
</evidence>
<sequence length="452" mass="50857">MHKYEGILTDLERQIADRRYKEGSKLPSIRQLSESYGVNKSTVIRALEELESRHLVYSIAKSGYYVVQSSTDTAPDSPDVIDFAVSAPDPAFFPYLDFQHCMNKAIDTYKNDLFVYGTPQGLPALLVMMQKLLADYQVFTRVGSLFVVSGVQQALAILAALPFPNGKTKVLIEQPGYHLFIEQLVTHGVPVMGIRRSREGIDLDELERIFRTEPIKFFYTIPRFHAPLGSSYPTDVKKKIAALARKYDVYVVEDDYLADLEPDGKADPVHAYDEGGRVVYLKSFSKIMFPGLRIGIAVIPGSLVDLFSQYKRIADIDSSMISQGALEIYLKSGMFERHKHKIKAAYATRSLLFRQMLAEYGPLAGGAVQEAAGSEELSPVHTHLVLSPSVSQTELARRLRKKSVVIEPIDKHYLPGFPRDNYLKLNVSQVGDEQIRRGIRLLMEELGRYGDR</sequence>
<dbReference type="InterPro" id="IPR004839">
    <property type="entry name" value="Aminotransferase_I/II_large"/>
</dbReference>
<keyword evidence="5" id="KW-0805">Transcription regulation</keyword>
<accession>A0A410WUC8</accession>
<keyword evidence="12" id="KW-1185">Reference proteome</keyword>
<evidence type="ECO:0000256" key="2">
    <source>
        <dbReference type="ARBA" id="ARBA00005384"/>
    </source>
</evidence>
<keyword evidence="4" id="KW-0663">Pyridoxal phosphate</keyword>
<dbReference type="GeneID" id="95375169"/>
<dbReference type="InterPro" id="IPR015421">
    <property type="entry name" value="PyrdxlP-dep_Trfase_major"/>
</dbReference>
<dbReference type="GO" id="GO:0003677">
    <property type="term" value="F:DNA binding"/>
    <property type="evidence" value="ECO:0007669"/>
    <property type="project" value="UniProtKB-KW"/>
</dbReference>
<name>A0A410WUC8_9BACL</name>
<evidence type="ECO:0000313" key="12">
    <source>
        <dbReference type="Proteomes" id="UP001527202"/>
    </source>
</evidence>
<keyword evidence="7" id="KW-0804">Transcription</keyword>
<dbReference type="AlphaFoldDB" id="A0A410WUC8"/>
<dbReference type="SUPFAM" id="SSF46785">
    <property type="entry name" value="Winged helix' DNA-binding domain"/>
    <property type="match status" value="1"/>
</dbReference>
<dbReference type="KEGG" id="pchi:PC41400_10150"/>
<dbReference type="InterPro" id="IPR051446">
    <property type="entry name" value="HTH_trans_reg/aminotransferase"/>
</dbReference>
<evidence type="ECO:0000256" key="4">
    <source>
        <dbReference type="ARBA" id="ARBA00022898"/>
    </source>
</evidence>
<comment type="similarity">
    <text evidence="2">In the C-terminal section; belongs to the class-I pyridoxal-phosphate-dependent aminotransferase family.</text>
</comment>
<dbReference type="CDD" id="cd07377">
    <property type="entry name" value="WHTH_GntR"/>
    <property type="match status" value="1"/>
</dbReference>
<comment type="cofactor">
    <cofactor evidence="1">
        <name>pyridoxal 5'-phosphate</name>
        <dbReference type="ChEBI" id="CHEBI:597326"/>
    </cofactor>
</comment>
<dbReference type="Proteomes" id="UP001527202">
    <property type="component" value="Unassembled WGS sequence"/>
</dbReference>
<dbReference type="OrthoDB" id="9802601at2"/>
<dbReference type="Gene3D" id="1.10.10.10">
    <property type="entry name" value="Winged helix-like DNA-binding domain superfamily/Winged helix DNA-binding domain"/>
    <property type="match status" value="1"/>
</dbReference>
<keyword evidence="10" id="KW-0808">Transferase</keyword>
<dbReference type="SUPFAM" id="SSF53383">
    <property type="entry name" value="PLP-dependent transferases"/>
    <property type="match status" value="1"/>
</dbReference>